<gene>
    <name evidence="1" type="ORF">S01H4_57254</name>
</gene>
<dbReference type="SUPFAM" id="SSF53448">
    <property type="entry name" value="Nucleotide-diphospho-sugar transferases"/>
    <property type="match status" value="1"/>
</dbReference>
<dbReference type="InterPro" id="IPR029044">
    <property type="entry name" value="Nucleotide-diphossugar_trans"/>
</dbReference>
<sequence>MYTGQGKSYTDMYNFEDAAVPYHFMVSLRRKHLINIHGFDEDFYGRMASGDDDIAGRLRRLRLLFKWDPAIVAIHQFHKCPENLTKGMARVNIKYSSGQQCCRVKADGDIVRNKNNMWGRYPRHKEDSK</sequence>
<accession>X1DMM7</accession>
<dbReference type="EMBL" id="BART01033279">
    <property type="protein sequence ID" value="GAH06259.1"/>
    <property type="molecule type" value="Genomic_DNA"/>
</dbReference>
<dbReference type="Gene3D" id="3.90.550.10">
    <property type="entry name" value="Spore Coat Polysaccharide Biosynthesis Protein SpsA, Chain A"/>
    <property type="match status" value="1"/>
</dbReference>
<protein>
    <submittedName>
        <fullName evidence="1">Uncharacterized protein</fullName>
    </submittedName>
</protein>
<dbReference type="AlphaFoldDB" id="X1DMM7"/>
<reference evidence="1" key="1">
    <citation type="journal article" date="2014" name="Front. Microbiol.">
        <title>High frequency of phylogenetically diverse reductive dehalogenase-homologous genes in deep subseafloor sedimentary metagenomes.</title>
        <authorList>
            <person name="Kawai M."/>
            <person name="Futagami T."/>
            <person name="Toyoda A."/>
            <person name="Takaki Y."/>
            <person name="Nishi S."/>
            <person name="Hori S."/>
            <person name="Arai W."/>
            <person name="Tsubouchi T."/>
            <person name="Morono Y."/>
            <person name="Uchiyama I."/>
            <person name="Ito T."/>
            <person name="Fujiyama A."/>
            <person name="Inagaki F."/>
            <person name="Takami H."/>
        </authorList>
    </citation>
    <scope>NUCLEOTIDE SEQUENCE</scope>
    <source>
        <strain evidence="1">Expedition CK06-06</strain>
    </source>
</reference>
<organism evidence="1">
    <name type="scientific">marine sediment metagenome</name>
    <dbReference type="NCBI Taxonomy" id="412755"/>
    <lineage>
        <taxon>unclassified sequences</taxon>
        <taxon>metagenomes</taxon>
        <taxon>ecological metagenomes</taxon>
    </lineage>
</organism>
<comment type="caution">
    <text evidence="1">The sequence shown here is derived from an EMBL/GenBank/DDBJ whole genome shotgun (WGS) entry which is preliminary data.</text>
</comment>
<proteinExistence type="predicted"/>
<evidence type="ECO:0000313" key="1">
    <source>
        <dbReference type="EMBL" id="GAH06259.1"/>
    </source>
</evidence>
<name>X1DMM7_9ZZZZ</name>